<dbReference type="PANTHER" id="PTHR41913">
    <property type="entry name" value="DUF1684 DOMAIN-CONTAINING PROTEIN"/>
    <property type="match status" value="1"/>
</dbReference>
<proteinExistence type="predicted"/>
<dbReference type="RefSeq" id="WP_247418121.1">
    <property type="nucleotide sequence ID" value="NZ_JALLGW010000001.1"/>
</dbReference>
<evidence type="ECO:0000313" key="2">
    <source>
        <dbReference type="EMBL" id="MFC5969786.1"/>
    </source>
</evidence>
<feature type="region of interest" description="Disordered" evidence="1">
    <location>
        <begin position="18"/>
        <end position="39"/>
    </location>
</feature>
<evidence type="ECO:0000313" key="3">
    <source>
        <dbReference type="Proteomes" id="UP001596099"/>
    </source>
</evidence>
<keyword evidence="3" id="KW-1185">Reference proteome</keyword>
<dbReference type="PANTHER" id="PTHR41913:SF1">
    <property type="entry name" value="DUF1684 DOMAIN-CONTAINING PROTEIN"/>
    <property type="match status" value="1"/>
</dbReference>
<evidence type="ECO:0000256" key="1">
    <source>
        <dbReference type="SAM" id="MobiDB-lite"/>
    </source>
</evidence>
<protein>
    <submittedName>
        <fullName evidence="2">DUF1684 domain-containing protein</fullName>
    </submittedName>
</protein>
<dbReference type="InterPro" id="IPR012467">
    <property type="entry name" value="DUF1684"/>
</dbReference>
<gene>
    <name evidence="2" type="ORF">ACFPYI_00435</name>
</gene>
<reference evidence="2 3" key="1">
    <citation type="journal article" date="2019" name="Int. J. Syst. Evol. Microbiol.">
        <title>The Global Catalogue of Microorganisms (GCM) 10K type strain sequencing project: providing services to taxonomists for standard genome sequencing and annotation.</title>
        <authorList>
            <consortium name="The Broad Institute Genomics Platform"/>
            <consortium name="The Broad Institute Genome Sequencing Center for Infectious Disease"/>
            <person name="Wu L."/>
            <person name="Ma J."/>
        </authorList>
    </citation>
    <scope>NUCLEOTIDE SEQUENCE [LARGE SCALE GENOMIC DNA]</scope>
    <source>
        <strain evidence="2 3">CGMCC 1.12543</strain>
    </source>
</reference>
<comment type="caution">
    <text evidence="2">The sequence shown here is derived from an EMBL/GenBank/DDBJ whole genome shotgun (WGS) entry which is preliminary data.</text>
</comment>
<name>A0ABD5RH65_9EURY</name>
<dbReference type="Proteomes" id="UP001596099">
    <property type="component" value="Unassembled WGS sequence"/>
</dbReference>
<accession>A0ABD5RH65</accession>
<organism evidence="2 3">
    <name type="scientific">Halomarina salina</name>
    <dbReference type="NCBI Taxonomy" id="1872699"/>
    <lineage>
        <taxon>Archaea</taxon>
        <taxon>Methanobacteriati</taxon>
        <taxon>Methanobacteriota</taxon>
        <taxon>Stenosarchaea group</taxon>
        <taxon>Halobacteria</taxon>
        <taxon>Halobacteriales</taxon>
        <taxon>Natronomonadaceae</taxon>
        <taxon>Halomarina</taxon>
    </lineage>
</organism>
<dbReference type="Gene3D" id="6.10.250.1680">
    <property type="match status" value="1"/>
</dbReference>
<dbReference type="AlphaFoldDB" id="A0ABD5RH65"/>
<dbReference type="EMBL" id="JBHSQH010000001">
    <property type="protein sequence ID" value="MFC5969786.1"/>
    <property type="molecule type" value="Genomic_DNA"/>
</dbReference>
<dbReference type="Pfam" id="PF07920">
    <property type="entry name" value="DUF1684"/>
    <property type="match status" value="1"/>
</dbReference>
<sequence>MSDADADWRDRLDHDRAQKDEYFADHPQSPLPRTERDSFDGLSYYAPDERYRFVLPLHEFDERETVSVGTTTEGEREYLRWGAFRFDLDGEERSLTAYRADPNEDRLWVPFTDETNGETTYGGGRYLDLDADDRRGDGTWLLDFNAAYNPFCVYSDAYECALVPFENRLDVRIEAGERVDY</sequence>